<name>A0A7J7EFI5_DICBM</name>
<keyword evidence="6 10" id="KW-0472">Membrane</keyword>
<organism evidence="11 12">
    <name type="scientific">Diceros bicornis minor</name>
    <name type="common">South-central black rhinoceros</name>
    <dbReference type="NCBI Taxonomy" id="77932"/>
    <lineage>
        <taxon>Eukaryota</taxon>
        <taxon>Metazoa</taxon>
        <taxon>Chordata</taxon>
        <taxon>Craniata</taxon>
        <taxon>Vertebrata</taxon>
        <taxon>Euteleostomi</taxon>
        <taxon>Mammalia</taxon>
        <taxon>Eutheria</taxon>
        <taxon>Laurasiatheria</taxon>
        <taxon>Perissodactyla</taxon>
        <taxon>Rhinocerotidae</taxon>
        <taxon>Diceros</taxon>
    </lineage>
</organism>
<comment type="subcellular location">
    <subcellularLocation>
        <location evidence="1">Membrane</location>
        <topology evidence="1">Multi-pass membrane protein</topology>
    </subcellularLocation>
</comment>
<dbReference type="GO" id="GO:0016020">
    <property type="term" value="C:membrane"/>
    <property type="evidence" value="ECO:0007669"/>
    <property type="project" value="UniProtKB-SubCell"/>
</dbReference>
<evidence type="ECO:0000256" key="1">
    <source>
        <dbReference type="ARBA" id="ARBA00004141"/>
    </source>
</evidence>
<evidence type="ECO:0000256" key="2">
    <source>
        <dbReference type="ARBA" id="ARBA00022606"/>
    </source>
</evidence>
<dbReference type="AlphaFoldDB" id="A0A7J7EFI5"/>
<gene>
    <name evidence="11" type="ORF">HPG69_016392</name>
</gene>
<evidence type="ECO:0000256" key="4">
    <source>
        <dbReference type="ARBA" id="ARBA00022989"/>
    </source>
</evidence>
<keyword evidence="7" id="KW-0675">Receptor</keyword>
<evidence type="ECO:0000313" key="12">
    <source>
        <dbReference type="Proteomes" id="UP000551758"/>
    </source>
</evidence>
<evidence type="ECO:0000256" key="9">
    <source>
        <dbReference type="ARBA" id="ARBA00023224"/>
    </source>
</evidence>
<evidence type="ECO:0000256" key="7">
    <source>
        <dbReference type="ARBA" id="ARBA00023170"/>
    </source>
</evidence>
<keyword evidence="12" id="KW-1185">Reference proteome</keyword>
<evidence type="ECO:0000256" key="3">
    <source>
        <dbReference type="ARBA" id="ARBA00022692"/>
    </source>
</evidence>
<reference evidence="11 12" key="1">
    <citation type="journal article" date="2020" name="Mol. Biol. Evol.">
        <title>Interspecific Gene Flow and the Evolution of Specialization in Black and White Rhinoceros.</title>
        <authorList>
            <person name="Moodley Y."/>
            <person name="Westbury M.V."/>
            <person name="Russo I.M."/>
            <person name="Gopalakrishnan S."/>
            <person name="Rakotoarivelo A."/>
            <person name="Olsen R.A."/>
            <person name="Prost S."/>
            <person name="Tunstall T."/>
            <person name="Ryder O.A."/>
            <person name="Dalen L."/>
            <person name="Bruford M.W."/>
        </authorList>
    </citation>
    <scope>NUCLEOTIDE SEQUENCE [LARGE SCALE GENOMIC DNA]</scope>
    <source>
        <strain evidence="11">SBR-YM</strain>
        <tissue evidence="11">Skin</tissue>
    </source>
</reference>
<comment type="caution">
    <text evidence="11">The sequence shown here is derived from an EMBL/GenBank/DDBJ whole genome shotgun (WGS) entry which is preliminary data.</text>
</comment>
<keyword evidence="2" id="KW-0716">Sensory transduction</keyword>
<keyword evidence="4 10" id="KW-1133">Transmembrane helix</keyword>
<evidence type="ECO:0000256" key="8">
    <source>
        <dbReference type="ARBA" id="ARBA00023180"/>
    </source>
</evidence>
<keyword evidence="5" id="KW-0297">G-protein coupled receptor</keyword>
<feature type="transmembrane region" description="Helical" evidence="10">
    <location>
        <begin position="61"/>
        <end position="80"/>
    </location>
</feature>
<evidence type="ECO:0000256" key="5">
    <source>
        <dbReference type="ARBA" id="ARBA00023040"/>
    </source>
</evidence>
<dbReference type="EMBL" id="JACDTQ010003235">
    <property type="protein sequence ID" value="KAF5914441.1"/>
    <property type="molecule type" value="Genomic_DNA"/>
</dbReference>
<proteinExistence type="predicted"/>
<keyword evidence="3 10" id="KW-0812">Transmembrane</keyword>
<keyword evidence="9" id="KW-0807">Transducer</keyword>
<keyword evidence="8" id="KW-0325">Glycoprotein</keyword>
<dbReference type="GO" id="GO:0004930">
    <property type="term" value="F:G protein-coupled receptor activity"/>
    <property type="evidence" value="ECO:0007669"/>
    <property type="project" value="UniProtKB-KW"/>
</dbReference>
<evidence type="ECO:0000256" key="10">
    <source>
        <dbReference type="SAM" id="Phobius"/>
    </source>
</evidence>
<dbReference type="PANTHER" id="PTHR11394:SF32">
    <property type="entry name" value="TASTE RECEPTOR TYPE 2 MEMBER 60"/>
    <property type="match status" value="1"/>
</dbReference>
<accession>A0A7J7EFI5</accession>
<feature type="transmembrane region" description="Helical" evidence="10">
    <location>
        <begin position="20"/>
        <end position="49"/>
    </location>
</feature>
<evidence type="ECO:0000313" key="11">
    <source>
        <dbReference type="EMBL" id="KAF5914441.1"/>
    </source>
</evidence>
<dbReference type="PANTHER" id="PTHR11394">
    <property type="entry name" value="TASTE RECEPTOR TYPE 2"/>
    <property type="match status" value="1"/>
</dbReference>
<protein>
    <submittedName>
        <fullName evidence="11">Uncharacterized protein</fullName>
    </submittedName>
</protein>
<sequence length="267" mass="29819">MNGDNLVPGPPVTDKRAITLAIILFLLCLVAMVGNGFITAALGMEWLLWRMLSPCHVIGQPVGLLLLSMVGVPSLPVGLFERCHLMVLHLVQCLLLCENCNLHPPCLPLNKAEGVWVGSMDAAQLHGVLHLEHHPIFHRQPELFKERSAILECYQESYKEITGEIPLLPFKTCYLGSSYCCLPHWHSFVHHIPKKTHQEGLPDCLRLLPSQCPGTHKGIFPSQEFRYCVWQAVIYLCSAVHPTIILLSNTKLRVVLERGCSSRRGAS</sequence>
<evidence type="ECO:0000256" key="6">
    <source>
        <dbReference type="ARBA" id="ARBA00023136"/>
    </source>
</evidence>
<dbReference type="Proteomes" id="UP000551758">
    <property type="component" value="Unassembled WGS sequence"/>
</dbReference>